<name>A0AAE0Z358_9GAST</name>
<feature type="region of interest" description="Disordered" evidence="5">
    <location>
        <begin position="218"/>
        <end position="237"/>
    </location>
</feature>
<keyword evidence="3" id="KW-0804">Transcription</keyword>
<keyword evidence="4" id="KW-0539">Nucleus</keyword>
<dbReference type="EMBL" id="JAWDGP010004919">
    <property type="protein sequence ID" value="KAK3761291.1"/>
    <property type="molecule type" value="Genomic_DNA"/>
</dbReference>
<feature type="compositionally biased region" description="Polar residues" evidence="5">
    <location>
        <begin position="288"/>
        <end position="298"/>
    </location>
</feature>
<feature type="compositionally biased region" description="Polar residues" evidence="5">
    <location>
        <begin position="421"/>
        <end position="432"/>
    </location>
</feature>
<dbReference type="InterPro" id="IPR003650">
    <property type="entry name" value="Orange_dom"/>
</dbReference>
<evidence type="ECO:0000259" key="6">
    <source>
        <dbReference type="PROSITE" id="PS50888"/>
    </source>
</evidence>
<dbReference type="InterPro" id="IPR036638">
    <property type="entry name" value="HLH_DNA-bd_sf"/>
</dbReference>
<feature type="compositionally biased region" description="Polar residues" evidence="5">
    <location>
        <begin position="318"/>
        <end position="345"/>
    </location>
</feature>
<comment type="caution">
    <text evidence="8">The sequence shown here is derived from an EMBL/GenBank/DDBJ whole genome shotgun (WGS) entry which is preliminary data.</text>
</comment>
<dbReference type="GO" id="GO:0046983">
    <property type="term" value="F:protein dimerization activity"/>
    <property type="evidence" value="ECO:0007669"/>
    <property type="project" value="InterPro"/>
</dbReference>
<dbReference type="CDD" id="cd11410">
    <property type="entry name" value="bHLH_O_HES"/>
    <property type="match status" value="1"/>
</dbReference>
<dbReference type="GO" id="GO:0006355">
    <property type="term" value="P:regulation of DNA-templated transcription"/>
    <property type="evidence" value="ECO:0007669"/>
    <property type="project" value="InterPro"/>
</dbReference>
<organism evidence="8 9">
    <name type="scientific">Elysia crispata</name>
    <name type="common">lettuce slug</name>
    <dbReference type="NCBI Taxonomy" id="231223"/>
    <lineage>
        <taxon>Eukaryota</taxon>
        <taxon>Metazoa</taxon>
        <taxon>Spiralia</taxon>
        <taxon>Lophotrochozoa</taxon>
        <taxon>Mollusca</taxon>
        <taxon>Gastropoda</taxon>
        <taxon>Heterobranchia</taxon>
        <taxon>Euthyneura</taxon>
        <taxon>Panpulmonata</taxon>
        <taxon>Sacoglossa</taxon>
        <taxon>Placobranchoidea</taxon>
        <taxon>Plakobranchidae</taxon>
        <taxon>Elysia</taxon>
    </lineage>
</organism>
<comment type="subcellular location">
    <subcellularLocation>
        <location evidence="1">Nucleus</location>
    </subcellularLocation>
</comment>
<feature type="domain" description="BHLH" evidence="6">
    <location>
        <begin position="26"/>
        <end position="83"/>
    </location>
</feature>
<sequence length="472" mass="52101">MDRPTFTNVCEATSQSHELDNMRPIHRKGKKLLAEKKRRARINNCLIQIRDLVCEGEDEKDSDIDKMEKAEILEKTLEVLTRFRREYNTASFSSCSSSTSGLHSSPSARQVMAVRYASGFSSCAEESIRYIQSSRLVPAEVKAQLQNHLRSIARRMENRVVDVEAVPAVSPATVQFPHPYSVNQYSTPTSAVYPRGVSTPLAGAGDLVSSSMPSEAESISGFRIPSPIHSSTPLTTHPYPYNQDNMSIKPSTLTNEVPPSFQASRRYECITPEIDVVAEAEDTRSETTELSQSHTFRQQIHHPLPPTADLAKPMPLNHSISSRFPVTSTPVYSRQQQTFSTSSLSYKKGLPQPPHSSQSSVYPICPQPHRTSSSPSPHSAFSSPISPSSSQTIYTYHGYEPLPTTSVSTDATARQCLHPLSTSANNTLSSPESLRPANSGKPQVTPSTPALDLCVKRHGSHQISPETMWRPW</sequence>
<feature type="domain" description="Orange" evidence="7">
    <location>
        <begin position="116"/>
        <end position="149"/>
    </location>
</feature>
<evidence type="ECO:0000256" key="5">
    <source>
        <dbReference type="SAM" id="MobiDB-lite"/>
    </source>
</evidence>
<evidence type="ECO:0000256" key="3">
    <source>
        <dbReference type="ARBA" id="ARBA00023163"/>
    </source>
</evidence>
<dbReference type="SUPFAM" id="SSF158457">
    <property type="entry name" value="Orange domain-like"/>
    <property type="match status" value="1"/>
</dbReference>
<protein>
    <submittedName>
        <fullName evidence="8">Uncharacterized protein</fullName>
    </submittedName>
</protein>
<dbReference type="GO" id="GO:0005634">
    <property type="term" value="C:nucleus"/>
    <property type="evidence" value="ECO:0007669"/>
    <property type="project" value="UniProtKB-SubCell"/>
</dbReference>
<feature type="region of interest" description="Disordered" evidence="5">
    <location>
        <begin position="282"/>
        <end position="387"/>
    </location>
</feature>
<evidence type="ECO:0000313" key="8">
    <source>
        <dbReference type="EMBL" id="KAK3761291.1"/>
    </source>
</evidence>
<evidence type="ECO:0000256" key="2">
    <source>
        <dbReference type="ARBA" id="ARBA00023015"/>
    </source>
</evidence>
<dbReference type="GO" id="GO:0003677">
    <property type="term" value="F:DNA binding"/>
    <property type="evidence" value="ECO:0007669"/>
    <property type="project" value="InterPro"/>
</dbReference>
<evidence type="ECO:0000256" key="4">
    <source>
        <dbReference type="ARBA" id="ARBA00023242"/>
    </source>
</evidence>
<feature type="region of interest" description="Disordered" evidence="5">
    <location>
        <begin position="421"/>
        <end position="449"/>
    </location>
</feature>
<dbReference type="Proteomes" id="UP001283361">
    <property type="component" value="Unassembled WGS sequence"/>
</dbReference>
<gene>
    <name evidence="8" type="ORF">RRG08_014302</name>
</gene>
<dbReference type="Gene3D" id="4.10.280.10">
    <property type="entry name" value="Helix-loop-helix DNA-binding domain"/>
    <property type="match status" value="1"/>
</dbReference>
<evidence type="ECO:0000313" key="9">
    <source>
        <dbReference type="Proteomes" id="UP001283361"/>
    </source>
</evidence>
<evidence type="ECO:0000259" key="7">
    <source>
        <dbReference type="PROSITE" id="PS51054"/>
    </source>
</evidence>
<dbReference type="PANTHER" id="PTHR10985">
    <property type="entry name" value="BASIC HELIX-LOOP-HELIX TRANSCRIPTION FACTOR, HES-RELATED"/>
    <property type="match status" value="1"/>
</dbReference>
<dbReference type="InterPro" id="IPR050370">
    <property type="entry name" value="HES_HEY"/>
</dbReference>
<dbReference type="PROSITE" id="PS51054">
    <property type="entry name" value="ORANGE"/>
    <property type="match status" value="1"/>
</dbReference>
<proteinExistence type="predicted"/>
<accession>A0AAE0Z358</accession>
<dbReference type="PROSITE" id="PS50888">
    <property type="entry name" value="BHLH"/>
    <property type="match status" value="1"/>
</dbReference>
<keyword evidence="2" id="KW-0805">Transcription regulation</keyword>
<dbReference type="SUPFAM" id="SSF47459">
    <property type="entry name" value="HLH, helix-loop-helix DNA-binding domain"/>
    <property type="match status" value="1"/>
</dbReference>
<keyword evidence="9" id="KW-1185">Reference proteome</keyword>
<reference evidence="8" key="1">
    <citation type="journal article" date="2023" name="G3 (Bethesda)">
        <title>A reference genome for the long-term kleptoplast-retaining sea slug Elysia crispata morphotype clarki.</title>
        <authorList>
            <person name="Eastman K.E."/>
            <person name="Pendleton A.L."/>
            <person name="Shaikh M.A."/>
            <person name="Suttiyut T."/>
            <person name="Ogas R."/>
            <person name="Tomko P."/>
            <person name="Gavelis G."/>
            <person name="Widhalm J.R."/>
            <person name="Wisecaver J.H."/>
        </authorList>
    </citation>
    <scope>NUCLEOTIDE SEQUENCE</scope>
    <source>
        <strain evidence="8">ECLA1</strain>
    </source>
</reference>
<dbReference type="AlphaFoldDB" id="A0AAE0Z358"/>
<dbReference type="InterPro" id="IPR011598">
    <property type="entry name" value="bHLH_dom"/>
</dbReference>
<feature type="compositionally biased region" description="Low complexity" evidence="5">
    <location>
        <begin position="372"/>
        <end position="387"/>
    </location>
</feature>
<dbReference type="Pfam" id="PF00010">
    <property type="entry name" value="HLH"/>
    <property type="match status" value="1"/>
</dbReference>
<evidence type="ECO:0000256" key="1">
    <source>
        <dbReference type="ARBA" id="ARBA00004123"/>
    </source>
</evidence>
<dbReference type="SMART" id="SM00353">
    <property type="entry name" value="HLH"/>
    <property type="match status" value="1"/>
</dbReference>